<dbReference type="RefSeq" id="WP_046045660.1">
    <property type="nucleotide sequence ID" value="NZ_LACD01000004.1"/>
</dbReference>
<comment type="caution">
    <text evidence="1">The sequence shown here is derived from an EMBL/GenBank/DDBJ whole genome shotgun (WGS) entry which is preliminary data.</text>
</comment>
<name>A0A0F4TRN5_PSEFL</name>
<protein>
    <recommendedName>
        <fullName evidence="3">CdiI immunity protein domain-containing protein</fullName>
    </recommendedName>
</protein>
<evidence type="ECO:0000313" key="2">
    <source>
        <dbReference type="Proteomes" id="UP000033500"/>
    </source>
</evidence>
<accession>A0A0F4TRN5</accession>
<organism evidence="1 2">
    <name type="scientific">Pseudomonas fluorescens</name>
    <dbReference type="NCBI Taxonomy" id="294"/>
    <lineage>
        <taxon>Bacteria</taxon>
        <taxon>Pseudomonadati</taxon>
        <taxon>Pseudomonadota</taxon>
        <taxon>Gammaproteobacteria</taxon>
        <taxon>Pseudomonadales</taxon>
        <taxon>Pseudomonadaceae</taxon>
        <taxon>Pseudomonas</taxon>
    </lineage>
</organism>
<reference evidence="1 2" key="1">
    <citation type="submission" date="2015-03" db="EMBL/GenBank/DDBJ databases">
        <title>Comparative genomics of Pseudomonas insights into diversity of traits involved in vanlence and defense.</title>
        <authorList>
            <person name="Qin Y."/>
        </authorList>
    </citation>
    <scope>NUCLEOTIDE SEQUENCE [LARGE SCALE GENOMIC DNA]</scope>
    <source>
        <strain evidence="1 2">C3</strain>
    </source>
</reference>
<proteinExistence type="predicted"/>
<dbReference type="AlphaFoldDB" id="A0A0F4TRN5"/>
<dbReference type="Proteomes" id="UP000033500">
    <property type="component" value="Unassembled WGS sequence"/>
</dbReference>
<evidence type="ECO:0000313" key="1">
    <source>
        <dbReference type="EMBL" id="KJZ47118.1"/>
    </source>
</evidence>
<sequence length="118" mass="14448">MKNSYDIWDIRSLLFVFDIENTRDLEREEIIVSKDVNDENELAELFDLLMRPEFFIYSQKERQLLIDTLEYFLDCGDNFDRVFSKIDTYFDEDVKDQRRFMMILLDCLRRYEAEDGIE</sequence>
<dbReference type="EMBL" id="LACD01000004">
    <property type="protein sequence ID" value="KJZ47118.1"/>
    <property type="molecule type" value="Genomic_DNA"/>
</dbReference>
<dbReference type="PATRIC" id="fig|294.131.peg.4807"/>
<gene>
    <name evidence="1" type="ORF">VC34_05840</name>
</gene>
<evidence type="ECO:0008006" key="3">
    <source>
        <dbReference type="Google" id="ProtNLM"/>
    </source>
</evidence>